<evidence type="ECO:0000313" key="4">
    <source>
        <dbReference type="EMBL" id="KWZ81869.1"/>
    </source>
</evidence>
<dbReference type="PROSITE" id="PS00211">
    <property type="entry name" value="ABC_TRANSPORTER_1"/>
    <property type="match status" value="1"/>
</dbReference>
<dbReference type="Gene3D" id="3.40.50.300">
    <property type="entry name" value="P-loop containing nucleotide triphosphate hydrolases"/>
    <property type="match status" value="1"/>
</dbReference>
<evidence type="ECO:0000256" key="1">
    <source>
        <dbReference type="ARBA" id="ARBA00022741"/>
    </source>
</evidence>
<dbReference type="InterPro" id="IPR027417">
    <property type="entry name" value="P-loop_NTPase"/>
</dbReference>
<dbReference type="PATRIC" id="fig|1398.22.peg.1886"/>
<proteinExistence type="predicted"/>
<reference evidence="5" key="1">
    <citation type="submission" date="2016-01" db="EMBL/GenBank/DDBJ databases">
        <authorList>
            <person name="Mitreva M."/>
            <person name="Pepin K.H."/>
            <person name="Mihindukulasuriya K.A."/>
            <person name="Fulton R."/>
            <person name="Fronick C."/>
            <person name="O'Laughlin M."/>
            <person name="Miner T."/>
            <person name="Herter B."/>
            <person name="Rosa B.A."/>
            <person name="Cordes M."/>
            <person name="Tomlinson C."/>
            <person name="Wollam A."/>
            <person name="Palsikar V.B."/>
            <person name="Mardis E.R."/>
            <person name="Wilson R.K."/>
        </authorList>
    </citation>
    <scope>NUCLEOTIDE SEQUENCE [LARGE SCALE GENOMIC DNA]</scope>
    <source>
        <strain evidence="5">GED7749B</strain>
    </source>
</reference>
<sequence length="262" mass="29507">MEQMENIIEVAGVSLVRDGKKLLSDIHWTVKKGEHWAVLGLNGSGKTTLLNMINGYIWPTKGSIKVLGKAFGKTSLPELRKSIGWVSSSVQERIPRTQLARDVVISGKYASIGLYEAVDAEDEEKALRLMEQLHCAALYGRAYGHCSQGERQKLLIARALMAEPRILILDEPCNGLDLFAREILLESVEELAKDENGPALVYVTHHPEEISPAFQKTLLIRNGEVFRQGRTSEMIEKQVLSRFFEHEIQVEWRGNRALFQVV</sequence>
<evidence type="ECO:0000313" key="5">
    <source>
        <dbReference type="Proteomes" id="UP000070376"/>
    </source>
</evidence>
<feature type="domain" description="ABC transporter" evidence="3">
    <location>
        <begin position="8"/>
        <end position="247"/>
    </location>
</feature>
<dbReference type="AlphaFoldDB" id="A0A133KQA1"/>
<dbReference type="InterPro" id="IPR003439">
    <property type="entry name" value="ABC_transporter-like_ATP-bd"/>
</dbReference>
<dbReference type="Pfam" id="PF00005">
    <property type="entry name" value="ABC_tran"/>
    <property type="match status" value="1"/>
</dbReference>
<keyword evidence="1" id="KW-0547">Nucleotide-binding</keyword>
<protein>
    <submittedName>
        <fullName evidence="4">ABC transporter, ATP-binding protein</fullName>
    </submittedName>
</protein>
<evidence type="ECO:0000256" key="2">
    <source>
        <dbReference type="ARBA" id="ARBA00022840"/>
    </source>
</evidence>
<dbReference type="InterPro" id="IPR003593">
    <property type="entry name" value="AAA+_ATPase"/>
</dbReference>
<dbReference type="InterPro" id="IPR017871">
    <property type="entry name" value="ABC_transporter-like_CS"/>
</dbReference>
<dbReference type="PANTHER" id="PTHR43158:SF2">
    <property type="entry name" value="SKFA PEPTIDE EXPORT ATP-BINDING PROTEIN SKFE"/>
    <property type="match status" value="1"/>
</dbReference>
<dbReference type="GO" id="GO:0016887">
    <property type="term" value="F:ATP hydrolysis activity"/>
    <property type="evidence" value="ECO:0007669"/>
    <property type="project" value="InterPro"/>
</dbReference>
<comment type="caution">
    <text evidence="4">The sequence shown here is derived from an EMBL/GenBank/DDBJ whole genome shotgun (WGS) entry which is preliminary data.</text>
</comment>
<keyword evidence="2 4" id="KW-0067">ATP-binding</keyword>
<dbReference type="SMART" id="SM00382">
    <property type="entry name" value="AAA"/>
    <property type="match status" value="1"/>
</dbReference>
<dbReference type="GO" id="GO:0005524">
    <property type="term" value="F:ATP binding"/>
    <property type="evidence" value="ECO:0007669"/>
    <property type="project" value="UniProtKB-KW"/>
</dbReference>
<dbReference type="PANTHER" id="PTHR43158">
    <property type="entry name" value="SKFA PEPTIDE EXPORT ATP-BINDING PROTEIN SKFE"/>
    <property type="match status" value="1"/>
</dbReference>
<name>A0A133KQA1_HEYCO</name>
<evidence type="ECO:0000259" key="3">
    <source>
        <dbReference type="PROSITE" id="PS50893"/>
    </source>
</evidence>
<gene>
    <name evidence="4" type="ORF">HMPREF3213_01882</name>
</gene>
<dbReference type="SUPFAM" id="SSF52540">
    <property type="entry name" value="P-loop containing nucleoside triphosphate hydrolases"/>
    <property type="match status" value="1"/>
</dbReference>
<organism evidence="4 5">
    <name type="scientific">Heyndrickxia coagulans</name>
    <name type="common">Weizmannia coagulans</name>
    <dbReference type="NCBI Taxonomy" id="1398"/>
    <lineage>
        <taxon>Bacteria</taxon>
        <taxon>Bacillati</taxon>
        <taxon>Bacillota</taxon>
        <taxon>Bacilli</taxon>
        <taxon>Bacillales</taxon>
        <taxon>Bacillaceae</taxon>
        <taxon>Heyndrickxia</taxon>
    </lineage>
</organism>
<dbReference type="Proteomes" id="UP000070376">
    <property type="component" value="Unassembled WGS sequence"/>
</dbReference>
<accession>A0A133KQA1</accession>
<dbReference type="EMBL" id="LRPN01000067">
    <property type="protein sequence ID" value="KWZ81869.1"/>
    <property type="molecule type" value="Genomic_DNA"/>
</dbReference>
<dbReference type="PROSITE" id="PS50893">
    <property type="entry name" value="ABC_TRANSPORTER_2"/>
    <property type="match status" value="1"/>
</dbReference>